<evidence type="ECO:0000256" key="2">
    <source>
        <dbReference type="SAM" id="MobiDB-lite"/>
    </source>
</evidence>
<feature type="compositionally biased region" description="Basic and acidic residues" evidence="2">
    <location>
        <begin position="67"/>
        <end position="76"/>
    </location>
</feature>
<organism evidence="3">
    <name type="scientific">Lygus hesperus</name>
    <name type="common">Western plant bug</name>
    <dbReference type="NCBI Taxonomy" id="30085"/>
    <lineage>
        <taxon>Eukaryota</taxon>
        <taxon>Metazoa</taxon>
        <taxon>Ecdysozoa</taxon>
        <taxon>Arthropoda</taxon>
        <taxon>Hexapoda</taxon>
        <taxon>Insecta</taxon>
        <taxon>Pterygota</taxon>
        <taxon>Neoptera</taxon>
        <taxon>Paraneoptera</taxon>
        <taxon>Hemiptera</taxon>
        <taxon>Heteroptera</taxon>
        <taxon>Panheteroptera</taxon>
        <taxon>Cimicomorpha</taxon>
        <taxon>Miridae</taxon>
        <taxon>Mirini</taxon>
        <taxon>Lygus</taxon>
    </lineage>
</organism>
<dbReference type="EMBL" id="GBHO01038764">
    <property type="protein sequence ID" value="JAG04840.1"/>
    <property type="molecule type" value="Transcribed_RNA"/>
</dbReference>
<dbReference type="AlphaFoldDB" id="A0A0A9WJ05"/>
<feature type="coiled-coil region" evidence="1">
    <location>
        <begin position="39"/>
        <end position="66"/>
    </location>
</feature>
<feature type="compositionally biased region" description="Polar residues" evidence="2">
    <location>
        <begin position="10"/>
        <end position="28"/>
    </location>
</feature>
<gene>
    <name evidence="3" type="primary">Lrriq3_0</name>
    <name evidence="3" type="ORF">CM83_14789</name>
    <name evidence="4" type="ORF">g.93640</name>
</gene>
<reference evidence="3" key="2">
    <citation type="submission" date="2014-07" db="EMBL/GenBank/DDBJ databases">
        <authorList>
            <person name="Hull J."/>
        </authorList>
    </citation>
    <scope>NUCLEOTIDE SEQUENCE</scope>
</reference>
<feature type="region of interest" description="Disordered" evidence="2">
    <location>
        <begin position="67"/>
        <end position="123"/>
    </location>
</feature>
<feature type="compositionally biased region" description="Low complexity" evidence="2">
    <location>
        <begin position="81"/>
        <end position="95"/>
    </location>
</feature>
<evidence type="ECO:0000313" key="4">
    <source>
        <dbReference type="EMBL" id="JAQ05245.1"/>
    </source>
</evidence>
<reference evidence="3" key="1">
    <citation type="journal article" date="2014" name="PLoS ONE">
        <title>Transcriptome-Based Identification of ABC Transporters in the Western Tarnished Plant Bug Lygus hesperus.</title>
        <authorList>
            <person name="Hull J.J."/>
            <person name="Chaney K."/>
            <person name="Geib S.M."/>
            <person name="Fabrick J.A."/>
            <person name="Brent C.S."/>
            <person name="Walsh D."/>
            <person name="Lavine L.C."/>
        </authorList>
    </citation>
    <scope>NUCLEOTIDE SEQUENCE</scope>
</reference>
<accession>A0A0A9WJ05</accession>
<reference evidence="4" key="3">
    <citation type="journal article" date="2016" name="Gigascience">
        <title>De novo construction of an expanded transcriptome assembly for the western tarnished plant bug, Lygus hesperus.</title>
        <authorList>
            <person name="Tassone E.E."/>
            <person name="Geib S.M."/>
            <person name="Hall B."/>
            <person name="Fabrick J.A."/>
            <person name="Brent C.S."/>
            <person name="Hull J.J."/>
        </authorList>
    </citation>
    <scope>NUCLEOTIDE SEQUENCE</scope>
</reference>
<protein>
    <submittedName>
        <fullName evidence="3">Leucine-rich repeat and IQ domain-containing protein 3</fullName>
    </submittedName>
</protein>
<dbReference type="EMBL" id="GDHC01013384">
    <property type="protein sequence ID" value="JAQ05245.1"/>
    <property type="molecule type" value="Transcribed_RNA"/>
</dbReference>
<keyword evidence="1" id="KW-0175">Coiled coil</keyword>
<proteinExistence type="predicted"/>
<sequence>MANGVAVASSDFSSNNNRNTPNTKSTPLPLTAAALRFKHKAALHELDKKSETLRKVQREVEERRRMRLEKVREQHSLQKISNSNNSHDSSVVHDNGSTTTTRGVSDHRNLTPGDTPNAPRPINAIMTAAEAAMRGLPCTSQSSSQ</sequence>
<name>A0A0A9WJ05_LYGHE</name>
<feature type="region of interest" description="Disordered" evidence="2">
    <location>
        <begin position="1"/>
        <end position="29"/>
    </location>
</feature>
<evidence type="ECO:0000256" key="1">
    <source>
        <dbReference type="SAM" id="Coils"/>
    </source>
</evidence>
<evidence type="ECO:0000313" key="3">
    <source>
        <dbReference type="EMBL" id="JAG04840.1"/>
    </source>
</evidence>